<evidence type="ECO:0000313" key="6">
    <source>
        <dbReference type="EMBL" id="MEF7615768.1"/>
    </source>
</evidence>
<dbReference type="Gene3D" id="3.30.300.70">
    <property type="entry name" value="RimP-like superfamily, N-terminal"/>
    <property type="match status" value="1"/>
</dbReference>
<dbReference type="RefSeq" id="WP_332291082.1">
    <property type="nucleotide sequence ID" value="NZ_JAZIBG010000036.1"/>
</dbReference>
<dbReference type="HAMAP" id="MF_01077">
    <property type="entry name" value="RimP"/>
    <property type="match status" value="1"/>
</dbReference>
<dbReference type="GO" id="GO:0000028">
    <property type="term" value="P:ribosomal small subunit assembly"/>
    <property type="evidence" value="ECO:0007669"/>
    <property type="project" value="TreeGrafter"/>
</dbReference>
<dbReference type="EMBL" id="JAZIBG010000036">
    <property type="protein sequence ID" value="MEF7615768.1"/>
    <property type="molecule type" value="Genomic_DNA"/>
</dbReference>
<dbReference type="Proteomes" id="UP001336250">
    <property type="component" value="Unassembled WGS sequence"/>
</dbReference>
<dbReference type="InterPro" id="IPR036847">
    <property type="entry name" value="RimP_C_sf"/>
</dbReference>
<dbReference type="NCBIfam" id="NF000929">
    <property type="entry name" value="PRK00092.2-1"/>
    <property type="match status" value="1"/>
</dbReference>
<dbReference type="PANTHER" id="PTHR33867">
    <property type="entry name" value="RIBOSOME MATURATION FACTOR RIMP"/>
    <property type="match status" value="1"/>
</dbReference>
<keyword evidence="1 3" id="KW-0963">Cytoplasm</keyword>
<comment type="caution">
    <text evidence="6">The sequence shown here is derived from an EMBL/GenBank/DDBJ whole genome shotgun (WGS) entry which is preliminary data.</text>
</comment>
<evidence type="ECO:0000256" key="3">
    <source>
        <dbReference type="HAMAP-Rule" id="MF_01077"/>
    </source>
</evidence>
<dbReference type="Pfam" id="PF17384">
    <property type="entry name" value="DUF150_C"/>
    <property type="match status" value="1"/>
</dbReference>
<evidence type="ECO:0000256" key="1">
    <source>
        <dbReference type="ARBA" id="ARBA00022490"/>
    </source>
</evidence>
<evidence type="ECO:0000259" key="5">
    <source>
        <dbReference type="Pfam" id="PF17384"/>
    </source>
</evidence>
<dbReference type="CDD" id="cd01734">
    <property type="entry name" value="YlxS_C"/>
    <property type="match status" value="1"/>
</dbReference>
<organism evidence="6 7">
    <name type="scientific">Aquincola agrisoli</name>
    <dbReference type="NCBI Taxonomy" id="3119538"/>
    <lineage>
        <taxon>Bacteria</taxon>
        <taxon>Pseudomonadati</taxon>
        <taxon>Pseudomonadota</taxon>
        <taxon>Betaproteobacteria</taxon>
        <taxon>Burkholderiales</taxon>
        <taxon>Sphaerotilaceae</taxon>
        <taxon>Aquincola</taxon>
    </lineage>
</organism>
<feature type="domain" description="Ribosome maturation factor RimP C-terminal" evidence="5">
    <location>
        <begin position="88"/>
        <end position="125"/>
    </location>
</feature>
<comment type="similarity">
    <text evidence="3">Belongs to the RimP family.</text>
</comment>
<keyword evidence="2 3" id="KW-0690">Ribosome biogenesis</keyword>
<dbReference type="GO" id="GO:0005829">
    <property type="term" value="C:cytosol"/>
    <property type="evidence" value="ECO:0007669"/>
    <property type="project" value="TreeGrafter"/>
</dbReference>
<feature type="domain" description="Ribosome maturation factor RimP N-terminal" evidence="4">
    <location>
        <begin position="7"/>
        <end position="85"/>
    </location>
</feature>
<sequence>MTWQSAVERTVTGLGYDLVDLERTGGGLLRVTIDRMPGHAYPEGLGASEFVTVEDCEAVTRQLQYLLEVENVDYARLEVSSPGLDRPLKKAADYERFVGEAIEVTLKLPFQGRKKYRGTLASREGGWRLLLDDNVGERVRPGGKRPAAKAKVKAADASAVAEAQPALDFLLDEVREARLVPVVNFKGRQAAPTQPEAHGGPEE</sequence>
<dbReference type="SUPFAM" id="SSF75420">
    <property type="entry name" value="YhbC-like, N-terminal domain"/>
    <property type="match status" value="1"/>
</dbReference>
<name>A0AAW9QI55_9BURK</name>
<dbReference type="InterPro" id="IPR035956">
    <property type="entry name" value="RimP_N_sf"/>
</dbReference>
<dbReference type="InterPro" id="IPR003728">
    <property type="entry name" value="Ribosome_maturation_RimP"/>
</dbReference>
<dbReference type="Pfam" id="PF02576">
    <property type="entry name" value="RimP_N"/>
    <property type="match status" value="1"/>
</dbReference>
<evidence type="ECO:0000259" key="4">
    <source>
        <dbReference type="Pfam" id="PF02576"/>
    </source>
</evidence>
<proteinExistence type="inferred from homology"/>
<dbReference type="AlphaFoldDB" id="A0AAW9QI55"/>
<protein>
    <recommendedName>
        <fullName evidence="3">Ribosome maturation factor RimP</fullName>
    </recommendedName>
</protein>
<dbReference type="InterPro" id="IPR028989">
    <property type="entry name" value="RimP_N"/>
</dbReference>
<dbReference type="SUPFAM" id="SSF74942">
    <property type="entry name" value="YhbC-like, C-terminal domain"/>
    <property type="match status" value="1"/>
</dbReference>
<evidence type="ECO:0000313" key="7">
    <source>
        <dbReference type="Proteomes" id="UP001336250"/>
    </source>
</evidence>
<dbReference type="InterPro" id="IPR028998">
    <property type="entry name" value="RimP_C"/>
</dbReference>
<evidence type="ECO:0000256" key="2">
    <source>
        <dbReference type="ARBA" id="ARBA00022517"/>
    </source>
</evidence>
<reference evidence="6 7" key="1">
    <citation type="submission" date="2024-02" db="EMBL/GenBank/DDBJ databases">
        <title>Genome sequence of Aquincola sp. MAHUQ-54.</title>
        <authorList>
            <person name="Huq M.A."/>
        </authorList>
    </citation>
    <scope>NUCLEOTIDE SEQUENCE [LARGE SCALE GENOMIC DNA]</scope>
    <source>
        <strain evidence="6 7">MAHUQ-54</strain>
    </source>
</reference>
<comment type="function">
    <text evidence="3">Required for maturation of 30S ribosomal subunits.</text>
</comment>
<keyword evidence="7" id="KW-1185">Reference proteome</keyword>
<comment type="subcellular location">
    <subcellularLocation>
        <location evidence="3">Cytoplasm</location>
    </subcellularLocation>
</comment>
<dbReference type="Gene3D" id="2.30.30.180">
    <property type="entry name" value="Ribosome maturation factor RimP, C-terminal domain"/>
    <property type="match status" value="1"/>
</dbReference>
<accession>A0AAW9QI55</accession>
<dbReference type="GO" id="GO:0006412">
    <property type="term" value="P:translation"/>
    <property type="evidence" value="ECO:0007669"/>
    <property type="project" value="TreeGrafter"/>
</dbReference>
<gene>
    <name evidence="3 6" type="primary">rimP</name>
    <name evidence="6" type="ORF">V4F39_17780</name>
</gene>
<dbReference type="PANTHER" id="PTHR33867:SF1">
    <property type="entry name" value="RIBOSOME MATURATION FACTOR RIMP"/>
    <property type="match status" value="1"/>
</dbReference>